<dbReference type="RefSeq" id="WP_110373972.1">
    <property type="nucleotide sequence ID" value="NZ_JAHBRY010000001.1"/>
</dbReference>
<dbReference type="Proteomes" id="UP000248021">
    <property type="component" value="Unassembled WGS sequence"/>
</dbReference>
<dbReference type="AlphaFoldDB" id="A0A2V3UB45"/>
<name>A0A2V3UB45_9HYPH</name>
<evidence type="ECO:0000256" key="1">
    <source>
        <dbReference type="SAM" id="MobiDB-lite"/>
    </source>
</evidence>
<comment type="caution">
    <text evidence="3">The sequence shown here is derived from an EMBL/GenBank/DDBJ whole genome shotgun (WGS) entry which is preliminary data.</text>
</comment>
<protein>
    <recommendedName>
        <fullName evidence="2">Tape measure protein N-terminal domain-containing protein</fullName>
    </recommendedName>
</protein>
<dbReference type="PANTHER" id="PTHR38812">
    <property type="entry name" value="MU-LIKE PROPHAGE FLUMU PROTEIN GP42"/>
    <property type="match status" value="1"/>
</dbReference>
<gene>
    <name evidence="3" type="ORF">C7450_103184</name>
</gene>
<evidence type="ECO:0000313" key="3">
    <source>
        <dbReference type="EMBL" id="PXW61667.1"/>
    </source>
</evidence>
<organism evidence="3 4">
    <name type="scientific">Chelatococcus asaccharovorans</name>
    <dbReference type="NCBI Taxonomy" id="28210"/>
    <lineage>
        <taxon>Bacteria</taxon>
        <taxon>Pseudomonadati</taxon>
        <taxon>Pseudomonadota</taxon>
        <taxon>Alphaproteobacteria</taxon>
        <taxon>Hyphomicrobiales</taxon>
        <taxon>Chelatococcaceae</taxon>
        <taxon>Chelatococcus</taxon>
    </lineage>
</organism>
<dbReference type="InterPro" id="IPR013491">
    <property type="entry name" value="Tape_meas_N"/>
</dbReference>
<dbReference type="PANTHER" id="PTHR38812:SF2">
    <property type="entry name" value="MU-LIKE PROPHAGE FLUMU PROTEIN GP42"/>
    <property type="match status" value="1"/>
</dbReference>
<dbReference type="Pfam" id="PF20155">
    <property type="entry name" value="TMP_3"/>
    <property type="match status" value="1"/>
</dbReference>
<feature type="region of interest" description="Disordered" evidence="1">
    <location>
        <begin position="675"/>
        <end position="726"/>
    </location>
</feature>
<feature type="domain" description="Tape measure protein N-terminal" evidence="2">
    <location>
        <begin position="153"/>
        <end position="334"/>
    </location>
</feature>
<dbReference type="EMBL" id="QJJK01000003">
    <property type="protein sequence ID" value="PXW61667.1"/>
    <property type="molecule type" value="Genomic_DNA"/>
</dbReference>
<evidence type="ECO:0000313" key="4">
    <source>
        <dbReference type="Proteomes" id="UP000248021"/>
    </source>
</evidence>
<reference evidence="3 4" key="1">
    <citation type="submission" date="2018-05" db="EMBL/GenBank/DDBJ databases">
        <title>Genomic Encyclopedia of Type Strains, Phase IV (KMG-IV): sequencing the most valuable type-strain genomes for metagenomic binning, comparative biology and taxonomic classification.</title>
        <authorList>
            <person name="Goeker M."/>
        </authorList>
    </citation>
    <scope>NUCLEOTIDE SEQUENCE [LARGE SCALE GENOMIC DNA]</scope>
    <source>
        <strain evidence="3 4">DSM 6462</strain>
    </source>
</reference>
<evidence type="ECO:0000259" key="2">
    <source>
        <dbReference type="Pfam" id="PF20155"/>
    </source>
</evidence>
<feature type="region of interest" description="Disordered" evidence="1">
    <location>
        <begin position="810"/>
        <end position="842"/>
    </location>
</feature>
<sequence>MSNVAEILIRLIDEVTKPAKQVANALKGVTDSANGVQKATGPLQRLRDRLSAAIRPALELGRALRQAAATPVQSGLNGLTLLARQFDRVTASARRMAQALRESGISARMLKSGLTSLSAGTRQLAGGALRAGAIGTTIYLGKVAGAVAFVKTQLMDTQVEFEKYGAVLEAVTKSPEKAKTALQAMSDFAARTPYELGEVTDAFVRLSSYGVVNVSNMEDAIKTMRVLGDTAAAMGKTYEQAVEAMSDAQTGQNERLKEFGILANKEGSKVAFTFTDALGKQVTRSVKASDRNAIKKALLDIFDSKFAGSMDKMSRTLGGILSNLSDTWTRFKQMIVEAGVGDEIKRQLQSILDLWDDLNKQVTAPLQIGAPQWSLNKKMPWQPDNVKPEDTPTFQPRQGPSSFPMVSGTMSSGYQSEATGAQKLAQTVSDEIVKSLRQIRDVVMEVYGAFNQLYGMLDRVAKSPLVDAVGGWRAVLVTLLALPILSSGIQMGAGLVIMALGVSKLAAALGVLGAGAALQGVATLNTLTAGGLLAGLGKFALLAGKFMLVATAIAAVVTNWEKLAAIWQSDTGIFSKIDQSVATVVRQMTDWTGQLFGIEDLSGKLDAIEAKIASWGASVIAQIRSVFSIDLSALGAALINSLWTGMKKAGAALLDWAKGLAASIKNVFSNITFSATPATPNSEPPKTAPQNDPAGIFRSKPRVLGAPDSDAPPGKQGALPALPTTLGQAPVPAPTLALAMAVPQIKPPSLSIAPPSVTVRAPEVDLPDVTAVVPKPPPPTVQTVVPKIPLPAVPAPNLTVERPAAPTLTVPAPASRPQSSLAFDPGQAPAATNVEPVRRESIDNNTTINVTVDARGEGADNIARKIVAAVEGRTRRLNDGLNGGSFA</sequence>
<dbReference type="InterPro" id="IPR053058">
    <property type="entry name" value="Mulikevirus_tape_measure"/>
</dbReference>
<keyword evidence="4" id="KW-1185">Reference proteome</keyword>
<accession>A0A2V3UB45</accession>
<proteinExistence type="predicted"/>
<dbReference type="OrthoDB" id="5461326at2"/>